<feature type="transmembrane region" description="Helical" evidence="1">
    <location>
        <begin position="12"/>
        <end position="32"/>
    </location>
</feature>
<dbReference type="Proteomes" id="UP000325295">
    <property type="component" value="Chromosome"/>
</dbReference>
<dbReference type="RefSeq" id="WP_150204324.1">
    <property type="nucleotide sequence ID" value="NZ_CP043939.1"/>
</dbReference>
<sequence>MRELSINTRVRINWMLEVIAISMLVAIFIVWLSNPAKLATPSVNHEGWFISYIWLGTTAVTMVSFNALKNGLGMLPRITPIKEDRDYTPEEYHFTVFSLVSLLVIPALAFPVMMSLHYVLSDVNSLVSFTQLAIN</sequence>
<feature type="transmembrane region" description="Helical" evidence="1">
    <location>
        <begin position="92"/>
        <end position="120"/>
    </location>
</feature>
<gene>
    <name evidence="2" type="ORF">F0161_08675</name>
</gene>
<keyword evidence="1" id="KW-0812">Transmembrane</keyword>
<name>A0A5P1X315_9LACO</name>
<evidence type="ECO:0000313" key="2">
    <source>
        <dbReference type="EMBL" id="QER67913.1"/>
    </source>
</evidence>
<dbReference type="AlphaFoldDB" id="A0A5P1X315"/>
<feature type="transmembrane region" description="Helical" evidence="1">
    <location>
        <begin position="52"/>
        <end position="72"/>
    </location>
</feature>
<proteinExistence type="predicted"/>
<dbReference type="KEGG" id="lnn:F0161_08675"/>
<evidence type="ECO:0000313" key="3">
    <source>
        <dbReference type="Proteomes" id="UP000325295"/>
    </source>
</evidence>
<reference evidence="2 3" key="1">
    <citation type="submission" date="2019-09" db="EMBL/GenBank/DDBJ databases">
        <title>Complete Genome Sequence of Lactobacillus nenjiangensis SH-Y15, isolated from sauerkraut.</title>
        <authorList>
            <person name="Yang H."/>
        </authorList>
    </citation>
    <scope>NUCLEOTIDE SEQUENCE [LARGE SCALE GENOMIC DNA]</scope>
    <source>
        <strain evidence="2 3">SH-Y15</strain>
    </source>
</reference>
<keyword evidence="1" id="KW-1133">Transmembrane helix</keyword>
<protein>
    <submittedName>
        <fullName evidence="2">Uncharacterized protein</fullName>
    </submittedName>
</protein>
<organism evidence="2 3">
    <name type="scientific">Paucilactobacillus nenjiangensis</name>
    <dbReference type="NCBI Taxonomy" id="1296540"/>
    <lineage>
        <taxon>Bacteria</taxon>
        <taxon>Bacillati</taxon>
        <taxon>Bacillota</taxon>
        <taxon>Bacilli</taxon>
        <taxon>Lactobacillales</taxon>
        <taxon>Lactobacillaceae</taxon>
        <taxon>Paucilactobacillus</taxon>
    </lineage>
</organism>
<keyword evidence="3" id="KW-1185">Reference proteome</keyword>
<evidence type="ECO:0000256" key="1">
    <source>
        <dbReference type="SAM" id="Phobius"/>
    </source>
</evidence>
<dbReference type="EMBL" id="CP043939">
    <property type="protein sequence ID" value="QER67913.1"/>
    <property type="molecule type" value="Genomic_DNA"/>
</dbReference>
<accession>A0A5P1X315</accession>
<keyword evidence="1" id="KW-0472">Membrane</keyword>